<dbReference type="AlphaFoldDB" id="A0A0K2UNK1"/>
<sequence length="67" mass="7559">MYVKYIQTLIERSGIALRICCRVIIVSTCWTQSWELTSELFLAMPLFISFFPSSLVTADCSGSNETS</sequence>
<proteinExistence type="predicted"/>
<dbReference type="EMBL" id="HACA01022096">
    <property type="protein sequence ID" value="CDW39457.1"/>
    <property type="molecule type" value="Transcribed_RNA"/>
</dbReference>
<name>A0A0K2UNK1_LEPSM</name>
<protein>
    <submittedName>
        <fullName evidence="1">Uncharacterized protein</fullName>
    </submittedName>
</protein>
<accession>A0A0K2UNK1</accession>
<reference evidence="1" key="1">
    <citation type="submission" date="2014-05" db="EMBL/GenBank/DDBJ databases">
        <authorList>
            <person name="Chronopoulou M."/>
        </authorList>
    </citation>
    <scope>NUCLEOTIDE SEQUENCE</scope>
    <source>
        <tissue evidence="1">Whole organism</tissue>
    </source>
</reference>
<organism evidence="1">
    <name type="scientific">Lepeophtheirus salmonis</name>
    <name type="common">Salmon louse</name>
    <name type="synonym">Caligus salmonis</name>
    <dbReference type="NCBI Taxonomy" id="72036"/>
    <lineage>
        <taxon>Eukaryota</taxon>
        <taxon>Metazoa</taxon>
        <taxon>Ecdysozoa</taxon>
        <taxon>Arthropoda</taxon>
        <taxon>Crustacea</taxon>
        <taxon>Multicrustacea</taxon>
        <taxon>Hexanauplia</taxon>
        <taxon>Copepoda</taxon>
        <taxon>Siphonostomatoida</taxon>
        <taxon>Caligidae</taxon>
        <taxon>Lepeophtheirus</taxon>
    </lineage>
</organism>
<evidence type="ECO:0000313" key="1">
    <source>
        <dbReference type="EMBL" id="CDW39457.1"/>
    </source>
</evidence>